<dbReference type="InterPro" id="IPR019734">
    <property type="entry name" value="TPR_rpt"/>
</dbReference>
<dbReference type="PANTHER" id="PTHR46284:SF1">
    <property type="entry name" value="PROTEIN KINESIN LIGHT CHAIN-RELATED 2"/>
    <property type="match status" value="1"/>
</dbReference>
<dbReference type="PROSITE" id="PS50005">
    <property type="entry name" value="TPR"/>
    <property type="match status" value="2"/>
</dbReference>
<proteinExistence type="predicted"/>
<sequence length="629" mass="69337">MSKSGLHSSSLGNLSLLHKDLFIITPPSSPLSTRELDNNIIDLDQVSPLAADSYEQLYRDAFNSQSQKFITNNLKTSTQKKSNLSSTVKTLPSLKTEKPKARTNSFHDNNQKNHPRKTGNSSLKVSNGREEPAYLGPYLLKQTRELLSLGENPKKALEVGVRAMKAFENSRFQKPNLEYVMCLHIVAALYCSLGQYTEAIPLLERSIEIPNTGSGQKHSLAKFAGCMQLGDTYAMLGHVENSIFCYTAGLGIQRQVLGETDPIFGETCRYVAEAHVRAMEFDEAKRLCQTALNVHKANGSTASVEAAADRRLMGLVCDAKGEYEAALEHYALASIIMSAAGQDSDVAAINVCIGDAYLSLARYDEAVFAYQKALNVFKATKGDNHPSVATVFVRLAQLHYKMGKFRESKSYCLNALRIYENPMQGSSNDDIGNGFIEVAGIYESMNEVGAAVNLLKRALKVLGQDDGQLSTLAGVEAQMGVLYYMMGSYLDSYGYLKAAVSKLRVVAEKKSALFGIVLNQMGLACVQMELFDEAVEVFKEAKGVLEVEYGANHSNTIAVYSNLAGTYDAMGRYEEASEILEYVVRMRKEKLGTASSEVDDERRRLRQLLKDSGKDLSKKDMSLQFLLHD</sequence>
<name>A0A251UDI8_HELAN</name>
<dbReference type="Gene3D" id="1.25.40.10">
    <property type="entry name" value="Tetratricopeptide repeat domain"/>
    <property type="match status" value="3"/>
</dbReference>
<reference evidence="4" key="2">
    <citation type="submission" date="2017-02" db="EMBL/GenBank/DDBJ databases">
        <title>Sunflower complete genome.</title>
        <authorList>
            <person name="Langlade N."/>
            <person name="Munos S."/>
        </authorList>
    </citation>
    <scope>NUCLEOTIDE SEQUENCE [LARGE SCALE GENOMIC DNA]</scope>
    <source>
        <tissue evidence="4">Leaves</tissue>
    </source>
</reference>
<dbReference type="STRING" id="4232.A0A251UDI8"/>
<dbReference type="InterPro" id="IPR011990">
    <property type="entry name" value="TPR-like_helical_dom_sf"/>
</dbReference>
<dbReference type="Pfam" id="PF13374">
    <property type="entry name" value="TPR_10"/>
    <property type="match status" value="1"/>
</dbReference>
<dbReference type="AlphaFoldDB" id="A0A251UDI8"/>
<dbReference type="EMBL" id="CM007896">
    <property type="protein sequence ID" value="OTG20946.1"/>
    <property type="molecule type" value="Genomic_DNA"/>
</dbReference>
<dbReference type="PANTHER" id="PTHR46284">
    <property type="entry name" value="PROTEIN KINESIN LIGHT CHAIN-RELATED 3"/>
    <property type="match status" value="1"/>
</dbReference>
<dbReference type="Proteomes" id="UP000215914">
    <property type="component" value="Chromosome 7"/>
</dbReference>
<dbReference type="Gramene" id="mRNA:HanXRQr2_Chr07g0307541">
    <property type="protein sequence ID" value="mRNA:HanXRQr2_Chr07g0307541"/>
    <property type="gene ID" value="HanXRQr2_Chr07g0307541"/>
</dbReference>
<feature type="region of interest" description="Disordered" evidence="2">
    <location>
        <begin position="77"/>
        <end position="127"/>
    </location>
</feature>
<keyword evidence="5" id="KW-1185">Reference proteome</keyword>
<organism evidence="4 5">
    <name type="scientific">Helianthus annuus</name>
    <name type="common">Common sunflower</name>
    <dbReference type="NCBI Taxonomy" id="4232"/>
    <lineage>
        <taxon>Eukaryota</taxon>
        <taxon>Viridiplantae</taxon>
        <taxon>Streptophyta</taxon>
        <taxon>Embryophyta</taxon>
        <taxon>Tracheophyta</taxon>
        <taxon>Spermatophyta</taxon>
        <taxon>Magnoliopsida</taxon>
        <taxon>eudicotyledons</taxon>
        <taxon>Gunneridae</taxon>
        <taxon>Pentapetalae</taxon>
        <taxon>asterids</taxon>
        <taxon>campanulids</taxon>
        <taxon>Asterales</taxon>
        <taxon>Asteraceae</taxon>
        <taxon>Asteroideae</taxon>
        <taxon>Heliantheae alliance</taxon>
        <taxon>Heliantheae</taxon>
        <taxon>Helianthus</taxon>
    </lineage>
</organism>
<dbReference type="SUPFAM" id="SSF48452">
    <property type="entry name" value="TPR-like"/>
    <property type="match status" value="1"/>
</dbReference>
<protein>
    <submittedName>
        <fullName evidence="4">Putative acetyltransferase A, auxiliary subunit</fullName>
    </submittedName>
    <submittedName>
        <fullName evidence="3">Tetratricopeptide-like helical domain superfamily, acetyltransferase A, auxiliary subunit</fullName>
    </submittedName>
</protein>
<reference evidence="3" key="3">
    <citation type="submission" date="2020-06" db="EMBL/GenBank/DDBJ databases">
        <title>Helianthus annuus Genome sequencing and assembly Release 2.</title>
        <authorList>
            <person name="Gouzy J."/>
            <person name="Langlade N."/>
            <person name="Munos S."/>
        </authorList>
    </citation>
    <scope>NUCLEOTIDE SEQUENCE</scope>
    <source>
        <tissue evidence="3">Leaves</tissue>
    </source>
</reference>
<evidence type="ECO:0000256" key="1">
    <source>
        <dbReference type="PROSITE-ProRule" id="PRU00339"/>
    </source>
</evidence>
<feature type="repeat" description="TPR" evidence="1">
    <location>
        <begin position="557"/>
        <end position="590"/>
    </location>
</feature>
<reference evidence="3 5" key="1">
    <citation type="journal article" date="2017" name="Nature">
        <title>The sunflower genome provides insights into oil metabolism, flowering and Asterid evolution.</title>
        <authorList>
            <person name="Badouin H."/>
            <person name="Gouzy J."/>
            <person name="Grassa C.J."/>
            <person name="Murat F."/>
            <person name="Staton S.E."/>
            <person name="Cottret L."/>
            <person name="Lelandais-Briere C."/>
            <person name="Owens G.L."/>
            <person name="Carrere S."/>
            <person name="Mayjonade B."/>
            <person name="Legrand L."/>
            <person name="Gill N."/>
            <person name="Kane N.C."/>
            <person name="Bowers J.E."/>
            <person name="Hubner S."/>
            <person name="Bellec A."/>
            <person name="Berard A."/>
            <person name="Berges H."/>
            <person name="Blanchet N."/>
            <person name="Boniface M.C."/>
            <person name="Brunel D."/>
            <person name="Catrice O."/>
            <person name="Chaidir N."/>
            <person name="Claudel C."/>
            <person name="Donnadieu C."/>
            <person name="Faraut T."/>
            <person name="Fievet G."/>
            <person name="Helmstetter N."/>
            <person name="King M."/>
            <person name="Knapp S.J."/>
            <person name="Lai Z."/>
            <person name="Le Paslier M.C."/>
            <person name="Lippi Y."/>
            <person name="Lorenzon L."/>
            <person name="Mandel J.R."/>
            <person name="Marage G."/>
            <person name="Marchand G."/>
            <person name="Marquand E."/>
            <person name="Bret-Mestries E."/>
            <person name="Morien E."/>
            <person name="Nambeesan S."/>
            <person name="Nguyen T."/>
            <person name="Pegot-Espagnet P."/>
            <person name="Pouilly N."/>
            <person name="Raftis F."/>
            <person name="Sallet E."/>
            <person name="Schiex T."/>
            <person name="Thomas J."/>
            <person name="Vandecasteele C."/>
            <person name="Vares D."/>
            <person name="Vear F."/>
            <person name="Vautrin S."/>
            <person name="Crespi M."/>
            <person name="Mangin B."/>
            <person name="Burke J.M."/>
            <person name="Salse J."/>
            <person name="Munos S."/>
            <person name="Vincourt P."/>
            <person name="Rieseberg L.H."/>
            <person name="Langlade N.B."/>
        </authorList>
    </citation>
    <scope>NUCLEOTIDE SEQUENCE [LARGE SCALE GENOMIC DNA]</scope>
    <source>
        <strain evidence="5">cv. SF193</strain>
        <tissue evidence="3">Leaves</tissue>
    </source>
</reference>
<evidence type="ECO:0000313" key="4">
    <source>
        <dbReference type="EMBL" id="OTG20946.1"/>
    </source>
</evidence>
<dbReference type="Pfam" id="PF13424">
    <property type="entry name" value="TPR_12"/>
    <property type="match status" value="2"/>
</dbReference>
<feature type="compositionally biased region" description="Polar residues" evidence="2">
    <location>
        <begin position="77"/>
        <end position="90"/>
    </location>
</feature>
<keyword evidence="1" id="KW-0802">TPR repeat</keyword>
<dbReference type="GO" id="GO:0016740">
    <property type="term" value="F:transferase activity"/>
    <property type="evidence" value="ECO:0007669"/>
    <property type="project" value="UniProtKB-KW"/>
</dbReference>
<accession>A0A251UDI8</accession>
<evidence type="ECO:0000313" key="3">
    <source>
        <dbReference type="EMBL" id="KAF5799697.1"/>
    </source>
</evidence>
<gene>
    <name evidence="4" type="ORF">HannXRQ_Chr07g0198741</name>
    <name evidence="3" type="ORF">HanXRQr2_Chr07g0307541</name>
</gene>
<dbReference type="OrthoDB" id="5986190at2759"/>
<dbReference type="EMBL" id="MNCJ02000322">
    <property type="protein sequence ID" value="KAF5799697.1"/>
    <property type="molecule type" value="Genomic_DNA"/>
</dbReference>
<feature type="repeat" description="TPR" evidence="1">
    <location>
        <begin position="347"/>
        <end position="380"/>
    </location>
</feature>
<dbReference type="InParanoid" id="A0A251UDI8"/>
<evidence type="ECO:0000256" key="2">
    <source>
        <dbReference type="SAM" id="MobiDB-lite"/>
    </source>
</evidence>
<evidence type="ECO:0000313" key="5">
    <source>
        <dbReference type="Proteomes" id="UP000215914"/>
    </source>
</evidence>
<dbReference type="SMART" id="SM00028">
    <property type="entry name" value="TPR"/>
    <property type="match status" value="9"/>
</dbReference>
<keyword evidence="4" id="KW-0808">Transferase</keyword>